<protein>
    <recommendedName>
        <fullName evidence="2">MATH domain-containing protein</fullName>
    </recommendedName>
</protein>
<accession>K0SW35</accession>
<feature type="compositionally biased region" description="Basic and acidic residues" evidence="1">
    <location>
        <begin position="72"/>
        <end position="95"/>
    </location>
</feature>
<evidence type="ECO:0000256" key="1">
    <source>
        <dbReference type="SAM" id="MobiDB-lite"/>
    </source>
</evidence>
<feature type="region of interest" description="Disordered" evidence="1">
    <location>
        <begin position="70"/>
        <end position="111"/>
    </location>
</feature>
<dbReference type="InterPro" id="IPR002083">
    <property type="entry name" value="MATH/TRAF_dom"/>
</dbReference>
<dbReference type="SUPFAM" id="SSF49599">
    <property type="entry name" value="TRAF domain-like"/>
    <property type="match status" value="1"/>
</dbReference>
<dbReference type="GO" id="GO:0016567">
    <property type="term" value="P:protein ubiquitination"/>
    <property type="evidence" value="ECO:0007669"/>
    <property type="project" value="InterPro"/>
</dbReference>
<dbReference type="eggNOG" id="KOG1987">
    <property type="taxonomic scope" value="Eukaryota"/>
</dbReference>
<keyword evidence="4" id="KW-1185">Reference proteome</keyword>
<dbReference type="SUPFAM" id="SSF54695">
    <property type="entry name" value="POZ domain"/>
    <property type="match status" value="1"/>
</dbReference>
<dbReference type="CDD" id="cd00121">
    <property type="entry name" value="MATH"/>
    <property type="match status" value="1"/>
</dbReference>
<dbReference type="InterPro" id="IPR045005">
    <property type="entry name" value="BPM1-6"/>
</dbReference>
<dbReference type="AlphaFoldDB" id="K0SW35"/>
<feature type="compositionally biased region" description="Polar residues" evidence="1">
    <location>
        <begin position="96"/>
        <end position="106"/>
    </location>
</feature>
<proteinExistence type="predicted"/>
<dbReference type="EMBL" id="AGNL01009805">
    <property type="protein sequence ID" value="EJK69635.1"/>
    <property type="molecule type" value="Genomic_DNA"/>
</dbReference>
<dbReference type="PANTHER" id="PTHR26379">
    <property type="entry name" value="BTB/POZ AND MATH DOMAIN-CONTAINING PROTEIN 1"/>
    <property type="match status" value="1"/>
</dbReference>
<sequence length="572" mass="62865">RSAPPGPRARTDGGSDAAAGLAAVVLAAGSADIDSMSTAGGTWADDAWAVISRRAAGGFRRWRRRKCLQPETDTRDNPEEFDKVHTQGRDPHRESTTGPPTTNGYPATTARPLNYSSQVAERIKHVRGCSRRMEAAVKVAADVHVGTQRGPLSDWVARKVHFHGFAGLTTRRGAKVKSPEFCCFGHQWTVAIYPGGSRLSKEGYVAAYLTNESPESIQAYYKIILKHPTDQNERSFVSEMSGEEMVTFEDDGHQNSSGEYDFAERETMLTYLNNGTLTLEICLRSYEQAESTSFVPTNPFCGNMLQVFNNEEKSDVRFEVGGEVEAWQTDASAPRPPQLRSMQTRGWGRGANINGVVPEVFKKVLYFCYGGGIKEEELAANAKAIIEAADRFGVVNLKLQAEAVLTGQTEITVDNMLDNLLYANSKNLALFQEKIMDFVAENGSKIVGKVSFDDVPSSLISDILTAFAQGKKSNGEAAPEDDLAFTRVSELRRRLHEKGLCFDGSIGRTLSVLEMKVFEESMDASVMTIKVAEERIESMIESLGKFGWLSPSQNSLRDMFNLVPSMPCKGIS</sequence>
<dbReference type="Pfam" id="PF22486">
    <property type="entry name" value="MATH_2"/>
    <property type="match status" value="1"/>
</dbReference>
<dbReference type="PROSITE" id="PS50144">
    <property type="entry name" value="MATH"/>
    <property type="match status" value="1"/>
</dbReference>
<dbReference type="InterPro" id="IPR000210">
    <property type="entry name" value="BTB/POZ_dom"/>
</dbReference>
<dbReference type="Proteomes" id="UP000266841">
    <property type="component" value="Unassembled WGS sequence"/>
</dbReference>
<comment type="caution">
    <text evidence="3">The sequence shown here is derived from an EMBL/GenBank/DDBJ whole genome shotgun (WGS) entry which is preliminary data.</text>
</comment>
<evidence type="ECO:0000259" key="2">
    <source>
        <dbReference type="PROSITE" id="PS50144"/>
    </source>
</evidence>
<gene>
    <name evidence="3" type="ORF">THAOC_09086</name>
</gene>
<organism evidence="3 4">
    <name type="scientific">Thalassiosira oceanica</name>
    <name type="common">Marine diatom</name>
    <dbReference type="NCBI Taxonomy" id="159749"/>
    <lineage>
        <taxon>Eukaryota</taxon>
        <taxon>Sar</taxon>
        <taxon>Stramenopiles</taxon>
        <taxon>Ochrophyta</taxon>
        <taxon>Bacillariophyta</taxon>
        <taxon>Coscinodiscophyceae</taxon>
        <taxon>Thalassiosirophycidae</taxon>
        <taxon>Thalassiosirales</taxon>
        <taxon>Thalassiosiraceae</taxon>
        <taxon>Thalassiosira</taxon>
    </lineage>
</organism>
<dbReference type="PANTHER" id="PTHR26379:SF187">
    <property type="entry name" value="OS07G0655300 PROTEIN"/>
    <property type="match status" value="1"/>
</dbReference>
<dbReference type="InterPro" id="IPR008974">
    <property type="entry name" value="TRAF-like"/>
</dbReference>
<evidence type="ECO:0000313" key="4">
    <source>
        <dbReference type="Proteomes" id="UP000266841"/>
    </source>
</evidence>
<dbReference type="Pfam" id="PF00651">
    <property type="entry name" value="BTB"/>
    <property type="match status" value="1"/>
</dbReference>
<reference evidence="3 4" key="1">
    <citation type="journal article" date="2012" name="Genome Biol.">
        <title>Genome and low-iron response of an oceanic diatom adapted to chronic iron limitation.</title>
        <authorList>
            <person name="Lommer M."/>
            <person name="Specht M."/>
            <person name="Roy A.S."/>
            <person name="Kraemer L."/>
            <person name="Andreson R."/>
            <person name="Gutowska M.A."/>
            <person name="Wolf J."/>
            <person name="Bergner S.V."/>
            <person name="Schilhabel M.B."/>
            <person name="Klostermeier U.C."/>
            <person name="Beiko R.G."/>
            <person name="Rosenstiel P."/>
            <person name="Hippler M."/>
            <person name="Laroche J."/>
        </authorList>
    </citation>
    <scope>NUCLEOTIDE SEQUENCE [LARGE SCALE GENOMIC DNA]</scope>
    <source>
        <strain evidence="3 4">CCMP1005</strain>
    </source>
</reference>
<dbReference type="Gene3D" id="2.60.210.10">
    <property type="entry name" value="Apoptosis, Tumor Necrosis Factor Receptor Associated Protein 2, Chain A"/>
    <property type="match status" value="1"/>
</dbReference>
<dbReference type="InterPro" id="IPR011333">
    <property type="entry name" value="SKP1/BTB/POZ_sf"/>
</dbReference>
<dbReference type="OrthoDB" id="45051at2759"/>
<evidence type="ECO:0000313" key="3">
    <source>
        <dbReference type="EMBL" id="EJK69635.1"/>
    </source>
</evidence>
<feature type="domain" description="MATH" evidence="2">
    <location>
        <begin position="158"/>
        <end position="283"/>
    </location>
</feature>
<name>K0SW35_THAOC</name>
<dbReference type="Gene3D" id="3.30.710.10">
    <property type="entry name" value="Potassium Channel Kv1.1, Chain A"/>
    <property type="match status" value="1"/>
</dbReference>
<feature type="non-terminal residue" evidence="3">
    <location>
        <position position="1"/>
    </location>
</feature>